<name>A0ABR2JH96_9PEZI</name>
<keyword evidence="2" id="KW-1185">Reference proteome</keyword>
<evidence type="ECO:0000313" key="1">
    <source>
        <dbReference type="EMBL" id="KAK8877190.1"/>
    </source>
</evidence>
<protein>
    <submittedName>
        <fullName evidence="1">Uncharacterized protein</fullName>
    </submittedName>
</protein>
<accession>A0ABR2JH96</accession>
<reference evidence="1 2" key="1">
    <citation type="journal article" date="2024" name="IMA Fungus">
        <title>Apiospora arundinis, a panoply of carbohydrate-active enzymes and secondary metabolites.</title>
        <authorList>
            <person name="Sorensen T."/>
            <person name="Petersen C."/>
            <person name="Muurmann A.T."/>
            <person name="Christiansen J.V."/>
            <person name="Brundto M.L."/>
            <person name="Overgaard C.K."/>
            <person name="Boysen A.T."/>
            <person name="Wollenberg R.D."/>
            <person name="Larsen T.O."/>
            <person name="Sorensen J.L."/>
            <person name="Nielsen K.L."/>
            <person name="Sondergaard T.E."/>
        </authorList>
    </citation>
    <scope>NUCLEOTIDE SEQUENCE [LARGE SCALE GENOMIC DNA]</scope>
    <source>
        <strain evidence="1 2">AAU 773</strain>
    </source>
</reference>
<gene>
    <name evidence="1" type="ORF">PGQ11_002136</name>
</gene>
<sequence>MAPGTAFIHANRGLVAKEAVPASLAIFLWQANLVCIAAEIDTRHPAVGQADRVARKLVPLLLGVGVLAPNLGYLIQTGEKLFCITEKLVAGFDEWAALTKILLDQLASLLQLLIRIACLLVVLEESGAGIRDTLREVLGAQCLTYLAKVLFVSVGQEIDPRQQLVGILSHQIGETFNTFLTYNLAMGFPGGTEDDMPVPEVADVLFECAMPETRLDQVHDDLYLRLRERIDRLFGHAKPLGDFLADIQDGDNEVLKLWNL</sequence>
<dbReference type="Proteomes" id="UP001390339">
    <property type="component" value="Unassembled WGS sequence"/>
</dbReference>
<evidence type="ECO:0000313" key="2">
    <source>
        <dbReference type="Proteomes" id="UP001390339"/>
    </source>
</evidence>
<comment type="caution">
    <text evidence="1">The sequence shown here is derived from an EMBL/GenBank/DDBJ whole genome shotgun (WGS) entry which is preliminary data.</text>
</comment>
<proteinExistence type="predicted"/>
<dbReference type="EMBL" id="JAPCWZ010000002">
    <property type="protein sequence ID" value="KAK8877190.1"/>
    <property type="molecule type" value="Genomic_DNA"/>
</dbReference>
<organism evidence="1 2">
    <name type="scientific">Apiospora arundinis</name>
    <dbReference type="NCBI Taxonomy" id="335852"/>
    <lineage>
        <taxon>Eukaryota</taxon>
        <taxon>Fungi</taxon>
        <taxon>Dikarya</taxon>
        <taxon>Ascomycota</taxon>
        <taxon>Pezizomycotina</taxon>
        <taxon>Sordariomycetes</taxon>
        <taxon>Xylariomycetidae</taxon>
        <taxon>Amphisphaeriales</taxon>
        <taxon>Apiosporaceae</taxon>
        <taxon>Apiospora</taxon>
    </lineage>
</organism>